<dbReference type="OrthoDB" id="5864971at2759"/>
<keyword evidence="6 8" id="KW-0810">Translation regulation</keyword>
<evidence type="ECO:0000256" key="8">
    <source>
        <dbReference type="PROSITE-ProRule" id="PRU00855"/>
    </source>
</evidence>
<reference evidence="11" key="1">
    <citation type="submission" date="2021-04" db="EMBL/GenBank/DDBJ databases">
        <authorList>
            <consortium name="Wellcome Sanger Institute Data Sharing"/>
        </authorList>
    </citation>
    <scope>NUCLEOTIDE SEQUENCE [LARGE SCALE GENOMIC DNA]</scope>
</reference>
<keyword evidence="5" id="KW-0862">Zinc</keyword>
<dbReference type="InParanoid" id="A0A665UR23"/>
<dbReference type="RefSeq" id="XP_029365736.1">
    <property type="nucleotide sequence ID" value="XM_029509876.1"/>
</dbReference>
<comment type="subcellular location">
    <subcellularLocation>
        <location evidence="1">Cytoplasm</location>
    </subcellularLocation>
</comment>
<dbReference type="Ensembl" id="ENSENLT00000022900.1">
    <property type="protein sequence ID" value="ENSENLP00000022143.1"/>
    <property type="gene ID" value="ENSENLG00000010087.1"/>
</dbReference>
<dbReference type="Proteomes" id="UP000472264">
    <property type="component" value="Chromosome 1"/>
</dbReference>
<feature type="region of interest" description="Disordered" evidence="9">
    <location>
        <begin position="119"/>
        <end position="138"/>
    </location>
</feature>
<keyword evidence="3" id="KW-0479">Metal-binding</keyword>
<dbReference type="OMA" id="PRFMESN"/>
<accession>A0A665UR23</accession>
<evidence type="ECO:0000256" key="1">
    <source>
        <dbReference type="ARBA" id="ARBA00004496"/>
    </source>
</evidence>
<keyword evidence="2" id="KW-0963">Cytoplasm</keyword>
<dbReference type="InterPro" id="IPR038129">
    <property type="entry name" value="Nanos_sf"/>
</dbReference>
<dbReference type="FunCoup" id="A0A665UR23">
    <property type="interactions" value="639"/>
</dbReference>
<dbReference type="AlphaFoldDB" id="A0A665UR23"/>
<dbReference type="Pfam" id="PF05741">
    <property type="entry name" value="zf-nanos"/>
    <property type="match status" value="1"/>
</dbReference>
<dbReference type="GO" id="GO:0005737">
    <property type="term" value="C:cytoplasm"/>
    <property type="evidence" value="ECO:0007669"/>
    <property type="project" value="UniProtKB-SubCell"/>
</dbReference>
<dbReference type="GeneID" id="115048425"/>
<sequence>MNLMVWGLLHHQRSFMESDKSFQPWRDYMGLSETVREILGRGPASESSLPTPKPAHTEYDDLCKSLASLRFSALSQRDRSPGGPTPPLFFTHQLRPDGLWEGSVDFTPVPNPTAFLRTKDRKKMAKKTRFNGPEPPAFPPSSERMICTFCRHNGESERVYGSHWLKNKAGEVLCPYLQQYVCPLCGATGTKAHTKRFCPKVDSAYSSVYAKSRR</sequence>
<evidence type="ECO:0000313" key="12">
    <source>
        <dbReference type="Proteomes" id="UP000472264"/>
    </source>
</evidence>
<evidence type="ECO:0000256" key="5">
    <source>
        <dbReference type="ARBA" id="ARBA00022833"/>
    </source>
</evidence>
<reference evidence="11" key="2">
    <citation type="submission" date="2025-08" db="UniProtKB">
        <authorList>
            <consortium name="Ensembl"/>
        </authorList>
    </citation>
    <scope>IDENTIFICATION</scope>
</reference>
<dbReference type="InterPro" id="IPR008705">
    <property type="entry name" value="Nanos/Xcar2"/>
</dbReference>
<reference evidence="11" key="3">
    <citation type="submission" date="2025-09" db="UniProtKB">
        <authorList>
            <consortium name="Ensembl"/>
        </authorList>
    </citation>
    <scope>IDENTIFICATION</scope>
</reference>
<name>A0A665UR23_ECHNA</name>
<organism evidence="11 12">
    <name type="scientific">Echeneis naucrates</name>
    <name type="common">Live sharksucker</name>
    <dbReference type="NCBI Taxonomy" id="173247"/>
    <lineage>
        <taxon>Eukaryota</taxon>
        <taxon>Metazoa</taxon>
        <taxon>Chordata</taxon>
        <taxon>Craniata</taxon>
        <taxon>Vertebrata</taxon>
        <taxon>Euteleostomi</taxon>
        <taxon>Actinopterygii</taxon>
        <taxon>Neopterygii</taxon>
        <taxon>Teleostei</taxon>
        <taxon>Neoteleostei</taxon>
        <taxon>Acanthomorphata</taxon>
        <taxon>Carangaria</taxon>
        <taxon>Carangiformes</taxon>
        <taxon>Echeneidae</taxon>
        <taxon>Echeneis</taxon>
    </lineage>
</organism>
<evidence type="ECO:0000256" key="7">
    <source>
        <dbReference type="ARBA" id="ARBA00022884"/>
    </source>
</evidence>
<comment type="similarity">
    <text evidence="8">Belongs to the nanos family.</text>
</comment>
<feature type="domain" description="Nanos-type" evidence="10">
    <location>
        <begin position="146"/>
        <end position="200"/>
    </location>
</feature>
<evidence type="ECO:0000256" key="3">
    <source>
        <dbReference type="ARBA" id="ARBA00022723"/>
    </source>
</evidence>
<dbReference type="Gene3D" id="4.10.60.30">
    <property type="entry name" value="Nanos, RNA-binding domain"/>
    <property type="match status" value="1"/>
</dbReference>
<evidence type="ECO:0000256" key="6">
    <source>
        <dbReference type="ARBA" id="ARBA00022845"/>
    </source>
</evidence>
<dbReference type="PANTHER" id="PTHR12887">
    <property type="entry name" value="NANOS PROTEIN"/>
    <property type="match status" value="1"/>
</dbReference>
<evidence type="ECO:0000256" key="4">
    <source>
        <dbReference type="ARBA" id="ARBA00022771"/>
    </source>
</evidence>
<dbReference type="GO" id="GO:0003723">
    <property type="term" value="F:RNA binding"/>
    <property type="evidence" value="ECO:0007669"/>
    <property type="project" value="UniProtKB-UniRule"/>
</dbReference>
<protein>
    <recommendedName>
        <fullName evidence="10">Nanos-type domain-containing protein</fullName>
    </recommendedName>
</protein>
<evidence type="ECO:0000259" key="10">
    <source>
        <dbReference type="PROSITE" id="PS51522"/>
    </source>
</evidence>
<keyword evidence="4 8" id="KW-0863">Zinc-finger</keyword>
<evidence type="ECO:0000313" key="11">
    <source>
        <dbReference type="Ensembl" id="ENSENLP00000022143.1"/>
    </source>
</evidence>
<keyword evidence="12" id="KW-1185">Reference proteome</keyword>
<evidence type="ECO:0000256" key="9">
    <source>
        <dbReference type="SAM" id="MobiDB-lite"/>
    </source>
</evidence>
<keyword evidence="7 8" id="KW-0694">RNA-binding</keyword>
<dbReference type="GO" id="GO:0006417">
    <property type="term" value="P:regulation of translation"/>
    <property type="evidence" value="ECO:0007669"/>
    <property type="project" value="UniProtKB-UniRule"/>
</dbReference>
<evidence type="ECO:0000256" key="2">
    <source>
        <dbReference type="ARBA" id="ARBA00022490"/>
    </source>
</evidence>
<proteinExistence type="inferred from homology"/>
<dbReference type="GO" id="GO:0008270">
    <property type="term" value="F:zinc ion binding"/>
    <property type="evidence" value="ECO:0007669"/>
    <property type="project" value="UniProtKB-KW"/>
</dbReference>
<dbReference type="InterPro" id="IPR024161">
    <property type="entry name" value="Znf_nanos-typ"/>
</dbReference>
<gene>
    <name evidence="11" type="primary">nanos3</name>
</gene>
<feature type="compositionally biased region" description="Basic residues" evidence="9">
    <location>
        <begin position="119"/>
        <end position="129"/>
    </location>
</feature>
<dbReference type="PROSITE" id="PS51522">
    <property type="entry name" value="ZF_NANOS"/>
    <property type="match status" value="1"/>
</dbReference>
<dbReference type="CTD" id="342977"/>